<dbReference type="Proteomes" id="UP000249203">
    <property type="component" value="Unassembled WGS sequence"/>
</dbReference>
<evidence type="ECO:0000313" key="3">
    <source>
        <dbReference type="Proteomes" id="UP000249203"/>
    </source>
</evidence>
<dbReference type="AlphaFoldDB" id="A0A327WW12"/>
<evidence type="ECO:0000313" key="2">
    <source>
        <dbReference type="EMBL" id="RUO23805.1"/>
    </source>
</evidence>
<dbReference type="EMBL" id="QLMD01000008">
    <property type="protein sequence ID" value="RAJ96441.1"/>
    <property type="molecule type" value="Genomic_DNA"/>
</dbReference>
<reference evidence="1 3" key="2">
    <citation type="submission" date="2018-06" db="EMBL/GenBank/DDBJ databases">
        <title>Genomic Encyclopedia of Type Strains, Phase III (KMG-III): the genomes of soil and plant-associated and newly described type strains.</title>
        <authorList>
            <person name="Whitman W."/>
        </authorList>
    </citation>
    <scope>NUCLEOTIDE SEQUENCE [LARGE SCALE GENOMIC DNA]</scope>
    <source>
        <strain evidence="1 3">CGMCC 1.15366</strain>
    </source>
</reference>
<dbReference type="InterPro" id="IPR007215">
    <property type="entry name" value="Sulphur_relay_TusB/DsrH"/>
</dbReference>
<protein>
    <submittedName>
        <fullName evidence="2">Sulfurtransferase complex subunit TusB</fullName>
    </submittedName>
    <submittedName>
        <fullName evidence="1">tRNA 2-thiouridine synthesizing protein B</fullName>
    </submittedName>
</protein>
<dbReference type="GO" id="GO:0002143">
    <property type="term" value="P:tRNA wobble position uridine thiolation"/>
    <property type="evidence" value="ECO:0007669"/>
    <property type="project" value="InterPro"/>
</dbReference>
<organism evidence="1 3">
    <name type="scientific">Aliidiomarina maris</name>
    <dbReference type="NCBI Taxonomy" id="531312"/>
    <lineage>
        <taxon>Bacteria</taxon>
        <taxon>Pseudomonadati</taxon>
        <taxon>Pseudomonadota</taxon>
        <taxon>Gammaproteobacteria</taxon>
        <taxon>Alteromonadales</taxon>
        <taxon>Idiomarinaceae</taxon>
        <taxon>Aliidiomarina</taxon>
    </lineage>
</organism>
<dbReference type="Pfam" id="PF04077">
    <property type="entry name" value="DsrH"/>
    <property type="match status" value="1"/>
</dbReference>
<proteinExistence type="predicted"/>
<evidence type="ECO:0000313" key="4">
    <source>
        <dbReference type="Proteomes" id="UP000287865"/>
    </source>
</evidence>
<dbReference type="Gene3D" id="3.40.1260.10">
    <property type="entry name" value="DsrEFH-like"/>
    <property type="match status" value="1"/>
</dbReference>
<dbReference type="InterPro" id="IPR027396">
    <property type="entry name" value="DsrEFH-like"/>
</dbReference>
<dbReference type="RefSeq" id="WP_111569616.1">
    <property type="nucleotide sequence ID" value="NZ_PIPK01000008.1"/>
</dbReference>
<dbReference type="OrthoDB" id="6292594at2"/>
<keyword evidence="4" id="KW-1185">Reference proteome</keyword>
<dbReference type="GO" id="GO:0005737">
    <property type="term" value="C:cytoplasm"/>
    <property type="evidence" value="ECO:0007669"/>
    <property type="project" value="InterPro"/>
</dbReference>
<name>A0A327WW12_9GAMM</name>
<dbReference type="EMBL" id="PIPK01000008">
    <property type="protein sequence ID" value="RUO23805.1"/>
    <property type="molecule type" value="Genomic_DNA"/>
</dbReference>
<sequence length="90" mass="10072">MSTLHIFSSLDSFQRGQPMLNQLTPDDAVLLRADALYQLLTAPDFAAGSYAIAADAKARGLDPDTFAQIEWIDYTQWVELTLAHTRSIDW</sequence>
<dbReference type="Proteomes" id="UP000287865">
    <property type="component" value="Unassembled WGS sequence"/>
</dbReference>
<dbReference type="NCBIfam" id="TIGR03011">
    <property type="entry name" value="sulf_tusB_dsrH"/>
    <property type="match status" value="1"/>
</dbReference>
<comment type="caution">
    <text evidence="1">The sequence shown here is derived from an EMBL/GenBank/DDBJ whole genome shotgun (WGS) entry which is preliminary data.</text>
</comment>
<dbReference type="SUPFAM" id="SSF75169">
    <property type="entry name" value="DsrEFH-like"/>
    <property type="match status" value="1"/>
</dbReference>
<gene>
    <name evidence="2" type="primary">dsrH</name>
    <name evidence="1" type="ORF">B0I24_10819</name>
    <name evidence="2" type="ORF">CWE07_09870</name>
</gene>
<reference evidence="2 4" key="1">
    <citation type="journal article" date="2018" name="Front. Microbiol.">
        <title>Genome-Based Analysis Reveals the Taxonomy and Diversity of the Family Idiomarinaceae.</title>
        <authorList>
            <person name="Liu Y."/>
            <person name="Lai Q."/>
            <person name="Shao Z."/>
        </authorList>
    </citation>
    <scope>NUCLEOTIDE SEQUENCE [LARGE SCALE GENOMIC DNA]</scope>
    <source>
        <strain evidence="2 4">CF12-14</strain>
    </source>
</reference>
<accession>A0A327WW12</accession>
<evidence type="ECO:0000313" key="1">
    <source>
        <dbReference type="EMBL" id="RAJ96441.1"/>
    </source>
</evidence>